<evidence type="ECO:0000259" key="3">
    <source>
        <dbReference type="Pfam" id="PF02678"/>
    </source>
</evidence>
<organism evidence="5 6">
    <name type="scientific">Bacteriovorax antarcticus</name>
    <dbReference type="NCBI Taxonomy" id="3088717"/>
    <lineage>
        <taxon>Bacteria</taxon>
        <taxon>Pseudomonadati</taxon>
        <taxon>Bdellovibrionota</taxon>
        <taxon>Bacteriovoracia</taxon>
        <taxon>Bacteriovoracales</taxon>
        <taxon>Bacteriovoracaceae</taxon>
        <taxon>Bacteriovorax</taxon>
    </lineage>
</organism>
<comment type="similarity">
    <text evidence="1 2">Belongs to the pirin family.</text>
</comment>
<evidence type="ECO:0000313" key="5">
    <source>
        <dbReference type="EMBL" id="MEA9357344.1"/>
    </source>
</evidence>
<dbReference type="PANTHER" id="PTHR43212:SF3">
    <property type="entry name" value="QUERCETIN 2,3-DIOXYGENASE"/>
    <property type="match status" value="1"/>
</dbReference>
<dbReference type="Gene3D" id="2.60.120.10">
    <property type="entry name" value="Jelly Rolls"/>
    <property type="match status" value="2"/>
</dbReference>
<dbReference type="Proteomes" id="UP001302274">
    <property type="component" value="Unassembled WGS sequence"/>
</dbReference>
<reference evidence="5 6" key="1">
    <citation type="submission" date="2023-11" db="EMBL/GenBank/DDBJ databases">
        <title>A Novel Polar Bacteriovorax (B. antarcticus) Isolated from the Biocrust in Antarctica.</title>
        <authorList>
            <person name="Mun W."/>
            <person name="Choi S.Y."/>
            <person name="Mitchell R.J."/>
        </authorList>
    </citation>
    <scope>NUCLEOTIDE SEQUENCE [LARGE SCALE GENOMIC DNA]</scope>
    <source>
        <strain evidence="5 6">PP10</strain>
    </source>
</reference>
<dbReference type="InterPro" id="IPR012093">
    <property type="entry name" value="Pirin"/>
</dbReference>
<sequence length="232" mass="25656">MLKVRKSSERGVGAHGWLNSQHTFSFANYYDPNHMGFRSLRVINEDRIEGGTGFGAHPHNDMEIISYVVSGALEHSDSMGTKAVIRPGEVQRMSAASGVVHSEYNKLPDEQAHFFQIWIQPNKIGGTPGYGQKSFEEALSREKLVLVVSESGRDGSIDIKQDADIYISRLKASDTVDFKIRPQRGVWVQVIKGSLNVNGTDLNVGDAVSVNDEALLTFKAKDQSEFILFDLA</sequence>
<comment type="caution">
    <text evidence="5">The sequence shown here is derived from an EMBL/GenBank/DDBJ whole genome shotgun (WGS) entry which is preliminary data.</text>
</comment>
<dbReference type="InterPro" id="IPR014710">
    <property type="entry name" value="RmlC-like_jellyroll"/>
</dbReference>
<feature type="domain" description="Pirin N-terminal" evidence="3">
    <location>
        <begin position="9"/>
        <end position="119"/>
    </location>
</feature>
<dbReference type="Pfam" id="PF17954">
    <property type="entry name" value="Pirin_C_2"/>
    <property type="match status" value="1"/>
</dbReference>
<evidence type="ECO:0000256" key="2">
    <source>
        <dbReference type="RuleBase" id="RU003457"/>
    </source>
</evidence>
<dbReference type="PIRSF" id="PIRSF006232">
    <property type="entry name" value="Pirin"/>
    <property type="match status" value="1"/>
</dbReference>
<dbReference type="EMBL" id="JAYGJQ010000002">
    <property type="protein sequence ID" value="MEA9357344.1"/>
    <property type="molecule type" value="Genomic_DNA"/>
</dbReference>
<protein>
    <submittedName>
        <fullName evidence="5">Pirin family protein</fullName>
    </submittedName>
</protein>
<dbReference type="InterPro" id="IPR003829">
    <property type="entry name" value="Pirin_N_dom"/>
</dbReference>
<evidence type="ECO:0000259" key="4">
    <source>
        <dbReference type="Pfam" id="PF17954"/>
    </source>
</evidence>
<dbReference type="RefSeq" id="WP_323577316.1">
    <property type="nucleotide sequence ID" value="NZ_JAYGJQ010000002.1"/>
</dbReference>
<dbReference type="InterPro" id="IPR011051">
    <property type="entry name" value="RmlC_Cupin_sf"/>
</dbReference>
<dbReference type="Pfam" id="PF02678">
    <property type="entry name" value="Pirin"/>
    <property type="match status" value="1"/>
</dbReference>
<dbReference type="SUPFAM" id="SSF51182">
    <property type="entry name" value="RmlC-like cupins"/>
    <property type="match status" value="1"/>
</dbReference>
<evidence type="ECO:0000313" key="6">
    <source>
        <dbReference type="Proteomes" id="UP001302274"/>
    </source>
</evidence>
<dbReference type="PANTHER" id="PTHR43212">
    <property type="entry name" value="QUERCETIN 2,3-DIOXYGENASE"/>
    <property type="match status" value="1"/>
</dbReference>
<dbReference type="InterPro" id="IPR041602">
    <property type="entry name" value="Quercetinase_C"/>
</dbReference>
<feature type="domain" description="Quercetin 2,3-dioxygenase C-terminal cupin" evidence="4">
    <location>
        <begin position="146"/>
        <end position="231"/>
    </location>
</feature>
<keyword evidence="6" id="KW-1185">Reference proteome</keyword>
<accession>A0ABU5VYF0</accession>
<evidence type="ECO:0000256" key="1">
    <source>
        <dbReference type="ARBA" id="ARBA00008416"/>
    </source>
</evidence>
<proteinExistence type="inferred from homology"/>
<gene>
    <name evidence="5" type="ORF">SHI21_14050</name>
</gene>
<dbReference type="CDD" id="cd20311">
    <property type="entry name" value="cupin_Yhhw_C"/>
    <property type="match status" value="1"/>
</dbReference>
<dbReference type="CDD" id="cd02910">
    <property type="entry name" value="cupin_Yhhw_N"/>
    <property type="match status" value="1"/>
</dbReference>
<name>A0ABU5VYF0_9BACT</name>